<evidence type="ECO:0000256" key="1">
    <source>
        <dbReference type="ARBA" id="ARBA00023015"/>
    </source>
</evidence>
<reference evidence="5 6" key="1">
    <citation type="submission" date="2023-06" db="EMBL/GenBank/DDBJ databases">
        <title>Novel species in genus Planococcus.</title>
        <authorList>
            <person name="Ning S."/>
        </authorList>
    </citation>
    <scope>NUCLEOTIDE SEQUENCE [LARGE SCALE GENOMIC DNA]</scope>
    <source>
        <strain evidence="5 6">N028</strain>
    </source>
</reference>
<dbReference type="SMART" id="SM00345">
    <property type="entry name" value="HTH_GNTR"/>
    <property type="match status" value="1"/>
</dbReference>
<keyword evidence="1" id="KW-0805">Transcription regulation</keyword>
<dbReference type="Gene3D" id="1.20.120.530">
    <property type="entry name" value="GntR ligand-binding domain-like"/>
    <property type="match status" value="1"/>
</dbReference>
<dbReference type="EMBL" id="JAUJWV010000001">
    <property type="protein sequence ID" value="MDN7241696.1"/>
    <property type="molecule type" value="Genomic_DNA"/>
</dbReference>
<dbReference type="PRINTS" id="PR00035">
    <property type="entry name" value="HTHGNTR"/>
</dbReference>
<dbReference type="Pfam" id="PF07729">
    <property type="entry name" value="FCD"/>
    <property type="match status" value="1"/>
</dbReference>
<dbReference type="InterPro" id="IPR036390">
    <property type="entry name" value="WH_DNA-bd_sf"/>
</dbReference>
<dbReference type="PROSITE" id="PS50949">
    <property type="entry name" value="HTH_GNTR"/>
    <property type="match status" value="1"/>
</dbReference>
<dbReference type="InterPro" id="IPR036388">
    <property type="entry name" value="WH-like_DNA-bd_sf"/>
</dbReference>
<evidence type="ECO:0000259" key="4">
    <source>
        <dbReference type="PROSITE" id="PS50949"/>
    </source>
</evidence>
<sequence length="230" mass="26777">MSLEPIGKKEKLYVKIAQQINNAIEKKMYNPGDKLPTERELSAQLNVSRASIREALAVLEIMNVIEVRVGDGSYVMQRTSNFQFETKDSSVFELIEVRVYIESLIVKLAIERATDQNIRDIEATNEGLRKALNNEERIDEFFSYGVAFHKKLAEATQNDVLIQIANSLFEQETHPLWRHLNMKVLLSYEAREHQLHEHEGILNAIKNKDQEKAEELMKHHIEHLKNMFYE</sequence>
<dbReference type="SUPFAM" id="SSF48008">
    <property type="entry name" value="GntR ligand-binding domain-like"/>
    <property type="match status" value="1"/>
</dbReference>
<dbReference type="CDD" id="cd07377">
    <property type="entry name" value="WHTH_GntR"/>
    <property type="match status" value="1"/>
</dbReference>
<protein>
    <submittedName>
        <fullName evidence="5">FadR/GntR family transcriptional regulator</fullName>
    </submittedName>
</protein>
<dbReference type="InterPro" id="IPR000524">
    <property type="entry name" value="Tscrpt_reg_HTH_GntR"/>
</dbReference>
<keyword evidence="2" id="KW-0238">DNA-binding</keyword>
<organism evidence="5 6">
    <name type="scientific">Planococcus shixiaomingii</name>
    <dbReference type="NCBI Taxonomy" id="3058393"/>
    <lineage>
        <taxon>Bacteria</taxon>
        <taxon>Bacillati</taxon>
        <taxon>Bacillota</taxon>
        <taxon>Bacilli</taxon>
        <taxon>Bacillales</taxon>
        <taxon>Caryophanaceae</taxon>
        <taxon>Planococcus</taxon>
    </lineage>
</organism>
<keyword evidence="6" id="KW-1185">Reference proteome</keyword>
<feature type="domain" description="HTH gntR-type" evidence="4">
    <location>
        <begin position="10"/>
        <end position="78"/>
    </location>
</feature>
<dbReference type="Pfam" id="PF00392">
    <property type="entry name" value="GntR"/>
    <property type="match status" value="1"/>
</dbReference>
<dbReference type="SUPFAM" id="SSF46785">
    <property type="entry name" value="Winged helix' DNA-binding domain"/>
    <property type="match status" value="1"/>
</dbReference>
<dbReference type="InterPro" id="IPR008920">
    <property type="entry name" value="TF_FadR/GntR_C"/>
</dbReference>
<keyword evidence="3" id="KW-0804">Transcription</keyword>
<dbReference type="SMART" id="SM00895">
    <property type="entry name" value="FCD"/>
    <property type="match status" value="1"/>
</dbReference>
<proteinExistence type="predicted"/>
<comment type="caution">
    <text evidence="5">The sequence shown here is derived from an EMBL/GenBank/DDBJ whole genome shotgun (WGS) entry which is preliminary data.</text>
</comment>
<dbReference type="Proteomes" id="UP001172055">
    <property type="component" value="Unassembled WGS sequence"/>
</dbReference>
<name>A0ABT8N1C5_9BACL</name>
<evidence type="ECO:0000313" key="5">
    <source>
        <dbReference type="EMBL" id="MDN7241696.1"/>
    </source>
</evidence>
<dbReference type="PANTHER" id="PTHR43537">
    <property type="entry name" value="TRANSCRIPTIONAL REGULATOR, GNTR FAMILY"/>
    <property type="match status" value="1"/>
</dbReference>
<evidence type="ECO:0000313" key="6">
    <source>
        <dbReference type="Proteomes" id="UP001172055"/>
    </source>
</evidence>
<evidence type="ECO:0000256" key="2">
    <source>
        <dbReference type="ARBA" id="ARBA00023125"/>
    </source>
</evidence>
<evidence type="ECO:0000256" key="3">
    <source>
        <dbReference type="ARBA" id="ARBA00023163"/>
    </source>
</evidence>
<accession>A0ABT8N1C5</accession>
<dbReference type="RefSeq" id="WP_301723303.1">
    <property type="nucleotide sequence ID" value="NZ_JAUJWV010000001.1"/>
</dbReference>
<gene>
    <name evidence="5" type="ORF">QWY14_07815</name>
</gene>
<dbReference type="Gene3D" id="1.10.10.10">
    <property type="entry name" value="Winged helix-like DNA-binding domain superfamily/Winged helix DNA-binding domain"/>
    <property type="match status" value="1"/>
</dbReference>
<dbReference type="InterPro" id="IPR011711">
    <property type="entry name" value="GntR_C"/>
</dbReference>
<dbReference type="PANTHER" id="PTHR43537:SF5">
    <property type="entry name" value="UXU OPERON TRANSCRIPTIONAL REGULATOR"/>
    <property type="match status" value="1"/>
</dbReference>